<keyword evidence="4" id="KW-0677">Repeat</keyword>
<proteinExistence type="predicted"/>
<evidence type="ECO:0000256" key="4">
    <source>
        <dbReference type="ARBA" id="ARBA00022737"/>
    </source>
</evidence>
<comment type="caution">
    <text evidence="7">The sequence shown here is derived from an EMBL/GenBank/DDBJ whole genome shotgun (WGS) entry which is preliminary data.</text>
</comment>
<evidence type="ECO:0000259" key="6">
    <source>
        <dbReference type="Pfam" id="PF08548"/>
    </source>
</evidence>
<dbReference type="Gene3D" id="3.40.390.10">
    <property type="entry name" value="Collagenase (Catalytic Domain)"/>
    <property type="match status" value="1"/>
</dbReference>
<evidence type="ECO:0000256" key="2">
    <source>
        <dbReference type="ARBA" id="ARBA00004613"/>
    </source>
</evidence>
<dbReference type="GO" id="GO:0005509">
    <property type="term" value="F:calcium ion binding"/>
    <property type="evidence" value="ECO:0007669"/>
    <property type="project" value="InterPro"/>
</dbReference>
<dbReference type="Pfam" id="PF08548">
    <property type="entry name" value="Peptidase_M10_C"/>
    <property type="match status" value="1"/>
</dbReference>
<reference evidence="7 8" key="1">
    <citation type="submission" date="2018-07" db="EMBL/GenBank/DDBJ databases">
        <title>Genomic Encyclopedia of Type Strains, Phase III (KMG-III): the genomes of soil and plant-associated and newly described type strains.</title>
        <authorList>
            <person name="Whitman W."/>
        </authorList>
    </citation>
    <scope>NUCLEOTIDE SEQUENCE [LARGE SCALE GENOMIC DNA]</scope>
    <source>
        <strain evidence="7 8">31-25a</strain>
    </source>
</reference>
<evidence type="ECO:0000313" key="7">
    <source>
        <dbReference type="EMBL" id="RCW81629.1"/>
    </source>
</evidence>
<dbReference type="InterPro" id="IPR024079">
    <property type="entry name" value="MetalloPept_cat_dom_sf"/>
</dbReference>
<keyword evidence="3" id="KW-0964">Secreted</keyword>
<dbReference type="Pfam" id="PF00353">
    <property type="entry name" value="HemolysinCabind"/>
    <property type="match status" value="8"/>
</dbReference>
<dbReference type="InterPro" id="IPR001343">
    <property type="entry name" value="Hemolysn_Ca-bd"/>
</dbReference>
<sequence length="1013" mass="105908">MCILCQATGQNFHAFDADNPPSAETELPPPSLTLDDSFADRSNIDQKPENLFDKSTDYEAFMTRLTSLRSGRSITNASAARTIRIDLEELNDHPDYKEAARQALLQWSAVTPLQFNFVTTRGFISVISPEIGETADGTADSNGGLVRVGQRFHDTEPNKTDVGGYVFNAFIHEFGHEFGLQHPGFYNYKGPGTPEKPLVQINFLNDAEYVFDQQRYSVMSYFNGIDVGETTRWTATTPLAEDIEGVIRNYFSTVAIDGARTYKKIDLNIGDNVYGFGSTAVGYTLKAEGMLHDIGFAIHDTGGYDKIDFSGSTAGTVLDLRAGRWSNVNGHRYNVFIYAGHNADQTQYYIEKGVGSAFSDIIVGNAGANLLIGGAGQDYIDGGEGIDTADYSASKQGVNIDLGNHTAGGGDAEGMSETGPKGDILVSIENLVGTAFDDRIFGDSGVNRLFGGAGDDTLYGGGGQDYIHGGEGIDTLDYSSSLQSVSVNLLPDTGGMETIVSIENLIGTAFDDRLSGDSGANRILGGAGNDTLFGGGGQDYIDGGDGIDTLDYTSSLKSISVNLYLGTGEETIVSVERFLGSHFNDIMTGDAGANTLSGQGGDDQIDGDAGDDQLDGGDGNDTLDGGDGADEIHGGDGNDTIIGGLDLLASRDRNNFHPKATGPESQDGNDTLYGEGGNDIIEGGAGDDILDGGAGDDILRGMAGKDTFWGGDGSDTVDFSHESPFQLLVNLQLNIASGGTASGDKFYSIENLIGSDDRIDRFIGNNANNHFRGLGGGDNFNGGGGDDILDGGRDSDVLHGDAGNDRLIGGAGADYLDGGDGVDTADYSGSGEGVTIDMALNMAKGGDAQGLAVTDGTRYETLKSIENLIGSAYADTLTGNAGVNALSGQADDDTLNGGFGNDTLTGGAGKDIFRFDTALNTLSNIDTITDFETGYDKFQLDHTVFAALGALGTLVATAFHIGDAATSASERVIYNASTGSLSYDADGSSNGSAVQFASLGKDLVLTNAHFQIV</sequence>
<evidence type="ECO:0000313" key="8">
    <source>
        <dbReference type="Proteomes" id="UP000253324"/>
    </source>
</evidence>
<organism evidence="7 8">
    <name type="scientific">Phyllobacterium bourgognense</name>
    <dbReference type="NCBI Taxonomy" id="314236"/>
    <lineage>
        <taxon>Bacteria</taxon>
        <taxon>Pseudomonadati</taxon>
        <taxon>Pseudomonadota</taxon>
        <taxon>Alphaproteobacteria</taxon>
        <taxon>Hyphomicrobiales</taxon>
        <taxon>Phyllobacteriaceae</taxon>
        <taxon>Phyllobacterium</taxon>
    </lineage>
</organism>
<dbReference type="EMBL" id="QPJM01000010">
    <property type="protein sequence ID" value="RCW81629.1"/>
    <property type="molecule type" value="Genomic_DNA"/>
</dbReference>
<dbReference type="SUPFAM" id="SSF55486">
    <property type="entry name" value="Metalloproteases ('zincins'), catalytic domain"/>
    <property type="match status" value="1"/>
</dbReference>
<dbReference type="PANTHER" id="PTHR38340:SF1">
    <property type="entry name" value="S-LAYER PROTEIN"/>
    <property type="match status" value="1"/>
</dbReference>
<protein>
    <submittedName>
        <fullName evidence="7">Ca2+-binding RTX toxin-like protein</fullName>
    </submittedName>
</protein>
<gene>
    <name evidence="7" type="ORF">C7476_110183</name>
</gene>
<dbReference type="GO" id="GO:0008237">
    <property type="term" value="F:metallopeptidase activity"/>
    <property type="evidence" value="ECO:0007669"/>
    <property type="project" value="InterPro"/>
</dbReference>
<dbReference type="Gene3D" id="2.150.10.10">
    <property type="entry name" value="Serralysin-like metalloprotease, C-terminal"/>
    <property type="match status" value="5"/>
</dbReference>
<dbReference type="PROSITE" id="PS00330">
    <property type="entry name" value="HEMOLYSIN_CALCIUM"/>
    <property type="match status" value="6"/>
</dbReference>
<comment type="subcellular location">
    <subcellularLocation>
        <location evidence="2">Secreted</location>
    </subcellularLocation>
</comment>
<dbReference type="InterPro" id="IPR011049">
    <property type="entry name" value="Serralysin-like_metalloprot_C"/>
</dbReference>
<keyword evidence="8" id="KW-1185">Reference proteome</keyword>
<evidence type="ECO:0000256" key="5">
    <source>
        <dbReference type="SAM" id="MobiDB-lite"/>
    </source>
</evidence>
<dbReference type="Proteomes" id="UP000253324">
    <property type="component" value="Unassembled WGS sequence"/>
</dbReference>
<dbReference type="AlphaFoldDB" id="A0A368YPW5"/>
<name>A0A368YPW5_9HYPH</name>
<evidence type="ECO:0000256" key="1">
    <source>
        <dbReference type="ARBA" id="ARBA00001913"/>
    </source>
</evidence>
<accession>A0A368YPW5</accession>
<feature type="domain" description="Peptidase M10 serralysin C-terminal" evidence="6">
    <location>
        <begin position="268"/>
        <end position="371"/>
    </location>
</feature>
<dbReference type="InterPro" id="IPR013858">
    <property type="entry name" value="Peptidase_M10B_C"/>
</dbReference>
<dbReference type="PANTHER" id="PTHR38340">
    <property type="entry name" value="S-LAYER PROTEIN"/>
    <property type="match status" value="1"/>
</dbReference>
<dbReference type="PRINTS" id="PR00313">
    <property type="entry name" value="CABNDNGRPT"/>
</dbReference>
<dbReference type="SUPFAM" id="SSF51120">
    <property type="entry name" value="beta-Roll"/>
    <property type="match status" value="7"/>
</dbReference>
<feature type="compositionally biased region" description="Acidic residues" evidence="5">
    <location>
        <begin position="603"/>
        <end position="615"/>
    </location>
</feature>
<dbReference type="InterPro" id="IPR050557">
    <property type="entry name" value="RTX_toxin/Mannuronan_C5-epim"/>
</dbReference>
<dbReference type="GO" id="GO:0005615">
    <property type="term" value="C:extracellular space"/>
    <property type="evidence" value="ECO:0007669"/>
    <property type="project" value="InterPro"/>
</dbReference>
<dbReference type="InterPro" id="IPR018511">
    <property type="entry name" value="Hemolysin-typ_Ca-bd_CS"/>
</dbReference>
<evidence type="ECO:0000256" key="3">
    <source>
        <dbReference type="ARBA" id="ARBA00022525"/>
    </source>
</evidence>
<feature type="region of interest" description="Disordered" evidence="5">
    <location>
        <begin position="594"/>
        <end position="637"/>
    </location>
</feature>
<comment type="cofactor">
    <cofactor evidence="1">
        <name>Ca(2+)</name>
        <dbReference type="ChEBI" id="CHEBI:29108"/>
    </cofactor>
</comment>